<dbReference type="STRING" id="35722.A0A0B7ND04"/>
<accession>A0A0B7ND04</accession>
<dbReference type="InterPro" id="IPR043502">
    <property type="entry name" value="DNA/RNA_pol_sf"/>
</dbReference>
<sequence length="269" mass="29671">MCSESRVSIRGRGHGGNNQVADNNVAVGQEAAVNKSMEVTFDNEDDEGLADLEGRAATMLIHDNNVEAIMQAMHAQQCKFDVNCTKCLAFRSCVDSGARFSCITDEFFSFLGGHSLETFKPASGVVQLGHVDSSVSCRAVANLNLFYNKINVKHDFENFDSYSLVSQHFTQVGPKIPDPIDSDSVGPNNNPYGTDVERAPEAVAAQIKTWLDEGVICRAKSHVEYNSPLLCVKKKDNDGEYTFEKPREVCDVCQLNLILVVDYKQHNCH</sequence>
<protein>
    <submittedName>
        <fullName evidence="2">Uncharacterized protein</fullName>
    </submittedName>
</protein>
<dbReference type="Proteomes" id="UP000054107">
    <property type="component" value="Unassembled WGS sequence"/>
</dbReference>
<dbReference type="SUPFAM" id="SSF56672">
    <property type="entry name" value="DNA/RNA polymerases"/>
    <property type="match status" value="1"/>
</dbReference>
<dbReference type="AlphaFoldDB" id="A0A0B7ND04"/>
<dbReference type="OrthoDB" id="2284753at2759"/>
<gene>
    <name evidence="2" type="primary">PARPA_10666.1 scaffold 41586</name>
</gene>
<reference evidence="2 3" key="1">
    <citation type="submission" date="2014-09" db="EMBL/GenBank/DDBJ databases">
        <authorList>
            <person name="Ellenberger Sabrina"/>
        </authorList>
    </citation>
    <scope>NUCLEOTIDE SEQUENCE [LARGE SCALE GENOMIC DNA]</scope>
    <source>
        <strain evidence="2 3">CBS 412.66</strain>
    </source>
</reference>
<keyword evidence="3" id="KW-1185">Reference proteome</keyword>
<evidence type="ECO:0000313" key="2">
    <source>
        <dbReference type="EMBL" id="CEP16401.1"/>
    </source>
</evidence>
<evidence type="ECO:0000313" key="3">
    <source>
        <dbReference type="Proteomes" id="UP000054107"/>
    </source>
</evidence>
<name>A0A0B7ND04_9FUNG</name>
<dbReference type="EMBL" id="LN733136">
    <property type="protein sequence ID" value="CEP16401.1"/>
    <property type="molecule type" value="Genomic_DNA"/>
</dbReference>
<dbReference type="Gene3D" id="3.10.10.10">
    <property type="entry name" value="HIV Type 1 Reverse Transcriptase, subunit A, domain 1"/>
    <property type="match status" value="1"/>
</dbReference>
<organism evidence="2 3">
    <name type="scientific">Parasitella parasitica</name>
    <dbReference type="NCBI Taxonomy" id="35722"/>
    <lineage>
        <taxon>Eukaryota</taxon>
        <taxon>Fungi</taxon>
        <taxon>Fungi incertae sedis</taxon>
        <taxon>Mucoromycota</taxon>
        <taxon>Mucoromycotina</taxon>
        <taxon>Mucoromycetes</taxon>
        <taxon>Mucorales</taxon>
        <taxon>Mucorineae</taxon>
        <taxon>Mucoraceae</taxon>
        <taxon>Parasitella</taxon>
    </lineage>
</organism>
<proteinExistence type="predicted"/>
<evidence type="ECO:0000256" key="1">
    <source>
        <dbReference type="SAM" id="MobiDB-lite"/>
    </source>
</evidence>
<feature type="region of interest" description="Disordered" evidence="1">
    <location>
        <begin position="1"/>
        <end position="21"/>
    </location>
</feature>